<dbReference type="EMBL" id="DAAOYP010000006">
    <property type="protein sequence ID" value="HAD4215392.1"/>
    <property type="molecule type" value="Genomic_DNA"/>
</dbReference>
<dbReference type="SUPFAM" id="SSF46689">
    <property type="entry name" value="Homeodomain-like"/>
    <property type="match status" value="1"/>
</dbReference>
<accession>A0A714M642</accession>
<comment type="caution">
    <text evidence="1">The sequence shown here is derived from an EMBL/GenBank/DDBJ whole genome shotgun (WGS) entry which is preliminary data.</text>
</comment>
<evidence type="ECO:0000313" key="1">
    <source>
        <dbReference type="EMBL" id="HAD4215392.1"/>
    </source>
</evidence>
<reference evidence="1" key="2">
    <citation type="submission" date="2019-01" db="EMBL/GenBank/DDBJ databases">
        <authorList>
            <consortium name="NCBI Pathogen Detection Project"/>
        </authorList>
    </citation>
    <scope>NUCLEOTIDE SEQUENCE</scope>
    <source>
        <strain evidence="1">CT18</strain>
    </source>
</reference>
<proteinExistence type="predicted"/>
<name>A0A714M642_SALTI</name>
<dbReference type="AlphaFoldDB" id="A0A714M642"/>
<reference evidence="1" key="1">
    <citation type="journal article" date="2018" name="Genome Biol.">
        <title>SKESA: strategic k-mer extension for scrupulous assemblies.</title>
        <authorList>
            <person name="Souvorov A."/>
            <person name="Agarwala R."/>
            <person name="Lipman D.J."/>
        </authorList>
    </citation>
    <scope>NUCLEOTIDE SEQUENCE</scope>
    <source>
        <strain evidence="1">CT18</strain>
    </source>
</reference>
<protein>
    <submittedName>
        <fullName evidence="1">Helix-turn-helix domain-containing protein</fullName>
    </submittedName>
</protein>
<sequence>MKGKVQCPLGQQRGRLPPLLERHKIISLVREAVANGARKGQACRCIGISIRTLQRWTNGNIITTDRRSDTVNSSPRNKLSEAERLRILELCNSPEFASLPPNVIVPTLADRGIYIASESSFYRVLKSAKQLKKRSRECQYKLA</sequence>
<organism evidence="1">
    <name type="scientific">Salmonella enterica subsp. enterica serovar Typhi str. CT18</name>
    <dbReference type="NCBI Taxonomy" id="220341"/>
    <lineage>
        <taxon>Bacteria</taxon>
        <taxon>Pseudomonadati</taxon>
        <taxon>Pseudomonadota</taxon>
        <taxon>Gammaproteobacteria</taxon>
        <taxon>Enterobacterales</taxon>
        <taxon>Enterobacteriaceae</taxon>
        <taxon>Salmonella</taxon>
    </lineage>
</organism>
<dbReference type="InterPro" id="IPR009057">
    <property type="entry name" value="Homeodomain-like_sf"/>
</dbReference>
<gene>
    <name evidence="1" type="ORF">G1S91_08160</name>
</gene>